<feature type="transmembrane region" description="Helical" evidence="2">
    <location>
        <begin position="6"/>
        <end position="25"/>
    </location>
</feature>
<keyword evidence="2" id="KW-1133">Transmembrane helix</keyword>
<dbReference type="EMBL" id="CP000157">
    <property type="protein sequence ID" value="ABC62107.1"/>
    <property type="molecule type" value="Genomic_DNA"/>
</dbReference>
<gene>
    <name evidence="3" type="ordered locus">ELI_00075</name>
</gene>
<reference evidence="4" key="1">
    <citation type="journal article" date="2009" name="J. Bacteriol.">
        <title>Complete genome sequence of Erythrobacter litoralis HTCC2594.</title>
        <authorList>
            <person name="Oh H.M."/>
            <person name="Giovannoni S.J."/>
            <person name="Ferriera S."/>
            <person name="Johnson J."/>
            <person name="Cho J.C."/>
        </authorList>
    </citation>
    <scope>NUCLEOTIDE SEQUENCE [LARGE SCALE GENOMIC DNA]</scope>
    <source>
        <strain evidence="4">HTCC2594</strain>
    </source>
</reference>
<evidence type="ECO:0000313" key="4">
    <source>
        <dbReference type="Proteomes" id="UP000008808"/>
    </source>
</evidence>
<feature type="region of interest" description="Disordered" evidence="1">
    <location>
        <begin position="38"/>
        <end position="58"/>
    </location>
</feature>
<sequence>MLGSLWAILTIIGPLLLIGVIVYAWKKNRDAPDRTIRQAERGAREIYDSEPGDPNSRS</sequence>
<keyword evidence="2" id="KW-0472">Membrane</keyword>
<keyword evidence="4" id="KW-1185">Reference proteome</keyword>
<dbReference type="KEGG" id="eli:ELI_00075"/>
<dbReference type="Proteomes" id="UP000008808">
    <property type="component" value="Chromosome"/>
</dbReference>
<dbReference type="HOGENOM" id="CLU_2972485_0_0_5"/>
<evidence type="ECO:0000256" key="2">
    <source>
        <dbReference type="SAM" id="Phobius"/>
    </source>
</evidence>
<dbReference type="AlphaFoldDB" id="Q2NDY4"/>
<protein>
    <submittedName>
        <fullName evidence="3">Uncharacterized protein</fullName>
    </submittedName>
</protein>
<name>Q2NDY4_ERYLH</name>
<keyword evidence="2" id="KW-0812">Transmembrane</keyword>
<organism evidence="3 4">
    <name type="scientific">Erythrobacter litoralis (strain HTCC2594)</name>
    <dbReference type="NCBI Taxonomy" id="314225"/>
    <lineage>
        <taxon>Bacteria</taxon>
        <taxon>Pseudomonadati</taxon>
        <taxon>Pseudomonadota</taxon>
        <taxon>Alphaproteobacteria</taxon>
        <taxon>Sphingomonadales</taxon>
        <taxon>Erythrobacteraceae</taxon>
        <taxon>Erythrobacter/Porphyrobacter group</taxon>
        <taxon>Erythrobacter</taxon>
    </lineage>
</organism>
<accession>Q2NDY4</accession>
<feature type="compositionally biased region" description="Basic and acidic residues" evidence="1">
    <location>
        <begin position="38"/>
        <end position="47"/>
    </location>
</feature>
<evidence type="ECO:0000313" key="3">
    <source>
        <dbReference type="EMBL" id="ABC62107.1"/>
    </source>
</evidence>
<proteinExistence type="predicted"/>
<dbReference type="RefSeq" id="WP_011412985.1">
    <property type="nucleotide sequence ID" value="NC_007722.1"/>
</dbReference>
<dbReference type="STRING" id="314225.ELI_00075"/>
<evidence type="ECO:0000256" key="1">
    <source>
        <dbReference type="SAM" id="MobiDB-lite"/>
    </source>
</evidence>